<evidence type="ECO:0008006" key="11">
    <source>
        <dbReference type="Google" id="ProtNLM"/>
    </source>
</evidence>
<sequence length="746" mass="80957">MALTTEQSEMQQSVRELLARLVSRELLDDVERGSRPATTDTRWKKLTDVGLPGLFIPEHAGGSGASNVDVAVIAAELGRVLCPDPIMTVWDATEVLLCAGTGAKYVGAVAAGAMRPVLAVADEAGCWSNTVSPVRMQDDRVFGDVVFVEAADVATHFIVRSSTGSDTSLQLVAADDDGVLIAPMDAMVGRWWWRVEFRGARATQLTRDWNDVRDARWPIWMRIAAWCGGASQRLIEDTADYAKKRVQFGVPIGSFQAVQHNLASAAIAAAEVNNLAFTAAAALDAGETDAALLSAAAVTHGGDGFVSVARRCHQTWGGVGFCTESHVHHFSRRAKLVQQSRGGRPEHLEAFMDELTKAGTIRRATGTRGDTDGLARFRAEVREFACKSDDPVIAKQGTFPQGDTPEKRAFIRRLGERGWLGLAWPHSYGGAGLDARFQLVLQQELEYYSLPSASIEVGMVGPTLLRHGSDELKKEFLSRITRGELNVALGYSEPNAGSDLAALSLRAERKGDEYVLNGQKMYTSAAHFADVIWLACRTGGPGSGHRGISILIVDADAPGISISELATLGTHRTNVVYFDDVHVPVARRVGAENEGWRYIMEALDLERLTGFPTGGFLRDTDRLIEWYSENAGARTPEVRRRIAEIALRSLGAFSHAEHAMDVLAQHGVPTADATMLKVAVTEARQEHADAFLALMGPRALLRGENGILAGHFEEVWRDEIITTIAGGANEIQRNIIAQRLLGLPRQ</sequence>
<dbReference type="GO" id="GO:0016627">
    <property type="term" value="F:oxidoreductase activity, acting on the CH-CH group of donors"/>
    <property type="evidence" value="ECO:0007669"/>
    <property type="project" value="InterPro"/>
</dbReference>
<evidence type="ECO:0000259" key="7">
    <source>
        <dbReference type="Pfam" id="PF02770"/>
    </source>
</evidence>
<dbReference type="AlphaFoldDB" id="A0A7I7UPQ0"/>
<evidence type="ECO:0000256" key="2">
    <source>
        <dbReference type="ARBA" id="ARBA00009347"/>
    </source>
</evidence>
<keyword evidence="4" id="KW-0274">FAD</keyword>
<name>A0A7I7UPQ0_MYCPV</name>
<dbReference type="InterPro" id="IPR036250">
    <property type="entry name" value="AcylCo_DH-like_C"/>
</dbReference>
<dbReference type="RefSeq" id="WP_163904213.1">
    <property type="nucleotide sequence ID" value="NZ_AP022599.1"/>
</dbReference>
<feature type="domain" description="Acyl-CoA dehydrogenase/oxidase N-terminal" evidence="8">
    <location>
        <begin position="4"/>
        <end position="83"/>
    </location>
</feature>
<comment type="cofactor">
    <cofactor evidence="1">
        <name>FAD</name>
        <dbReference type="ChEBI" id="CHEBI:57692"/>
    </cofactor>
</comment>
<organism evidence="9 10">
    <name type="scientific">Mycolicibacterium pulveris</name>
    <name type="common">Mycobacterium pulveris</name>
    <dbReference type="NCBI Taxonomy" id="36813"/>
    <lineage>
        <taxon>Bacteria</taxon>
        <taxon>Bacillati</taxon>
        <taxon>Actinomycetota</taxon>
        <taxon>Actinomycetes</taxon>
        <taxon>Mycobacteriales</taxon>
        <taxon>Mycobacteriaceae</taxon>
        <taxon>Mycolicibacterium</taxon>
    </lineage>
</organism>
<dbReference type="GO" id="GO:0050660">
    <property type="term" value="F:flavin adenine dinucleotide binding"/>
    <property type="evidence" value="ECO:0007669"/>
    <property type="project" value="InterPro"/>
</dbReference>
<evidence type="ECO:0000259" key="6">
    <source>
        <dbReference type="Pfam" id="PF00441"/>
    </source>
</evidence>
<dbReference type="SUPFAM" id="SSF47203">
    <property type="entry name" value="Acyl-CoA dehydrogenase C-terminal domain-like"/>
    <property type="match status" value="2"/>
</dbReference>
<dbReference type="InterPro" id="IPR009075">
    <property type="entry name" value="AcylCo_DH/oxidase_C"/>
</dbReference>
<proteinExistence type="inferred from homology"/>
<dbReference type="Gene3D" id="1.20.140.10">
    <property type="entry name" value="Butyryl-CoA Dehydrogenase, subunit A, domain 3"/>
    <property type="match status" value="2"/>
</dbReference>
<dbReference type="GO" id="GO:0005886">
    <property type="term" value="C:plasma membrane"/>
    <property type="evidence" value="ECO:0007669"/>
    <property type="project" value="TreeGrafter"/>
</dbReference>
<keyword evidence="3" id="KW-0285">Flavoprotein</keyword>
<dbReference type="Gene3D" id="1.10.540.10">
    <property type="entry name" value="Acyl-CoA dehydrogenase/oxidase, N-terminal domain"/>
    <property type="match status" value="2"/>
</dbReference>
<dbReference type="SUPFAM" id="SSF56645">
    <property type="entry name" value="Acyl-CoA dehydrogenase NM domain-like"/>
    <property type="match status" value="2"/>
</dbReference>
<feature type="domain" description="Acyl-CoA oxidase/dehydrogenase middle" evidence="7">
    <location>
        <begin position="488"/>
        <end position="581"/>
    </location>
</feature>
<keyword evidence="10" id="KW-1185">Reference proteome</keyword>
<dbReference type="InterPro" id="IPR046373">
    <property type="entry name" value="Acyl-CoA_Oxase/DH_mid-dom_sf"/>
</dbReference>
<protein>
    <recommendedName>
        <fullName evidence="11">Acyl-CoA dehydrogenase</fullName>
    </recommendedName>
</protein>
<dbReference type="InterPro" id="IPR052161">
    <property type="entry name" value="Mycobact_Acyl-CoA_DH"/>
</dbReference>
<evidence type="ECO:0000313" key="10">
    <source>
        <dbReference type="Proteomes" id="UP000467252"/>
    </source>
</evidence>
<dbReference type="Pfam" id="PF02770">
    <property type="entry name" value="Acyl-CoA_dh_M"/>
    <property type="match status" value="1"/>
</dbReference>
<dbReference type="PANTHER" id="PTHR43292">
    <property type="entry name" value="ACYL-COA DEHYDROGENASE"/>
    <property type="match status" value="1"/>
</dbReference>
<reference evidence="9 10" key="1">
    <citation type="journal article" date="2019" name="Emerg. Microbes Infect.">
        <title>Comprehensive subspecies identification of 175 nontuberculous mycobacteria species based on 7547 genomic profiles.</title>
        <authorList>
            <person name="Matsumoto Y."/>
            <person name="Kinjo T."/>
            <person name="Motooka D."/>
            <person name="Nabeya D."/>
            <person name="Jung N."/>
            <person name="Uechi K."/>
            <person name="Horii T."/>
            <person name="Iida T."/>
            <person name="Fujita J."/>
            <person name="Nakamura S."/>
        </authorList>
    </citation>
    <scope>NUCLEOTIDE SEQUENCE [LARGE SCALE GENOMIC DNA]</scope>
    <source>
        <strain evidence="9 10">JCM 6370</strain>
    </source>
</reference>
<dbReference type="PANTHER" id="PTHR43292:SF3">
    <property type="entry name" value="ACYL-COA DEHYDROGENASE FADE29"/>
    <property type="match status" value="1"/>
</dbReference>
<feature type="domain" description="Acyl-CoA dehydrogenase/oxidase N-terminal" evidence="8">
    <location>
        <begin position="375"/>
        <end position="484"/>
    </location>
</feature>
<dbReference type="InterPro" id="IPR013786">
    <property type="entry name" value="AcylCoA_DH/ox_N"/>
</dbReference>
<accession>A0A7I7UPQ0</accession>
<evidence type="ECO:0000256" key="5">
    <source>
        <dbReference type="ARBA" id="ARBA00023002"/>
    </source>
</evidence>
<dbReference type="InterPro" id="IPR037069">
    <property type="entry name" value="AcylCoA_DH/ox_N_sf"/>
</dbReference>
<dbReference type="Pfam" id="PF00441">
    <property type="entry name" value="Acyl-CoA_dh_1"/>
    <property type="match status" value="2"/>
</dbReference>
<gene>
    <name evidence="9" type="ORF">MPUL_45630</name>
</gene>
<comment type="similarity">
    <text evidence="2">Belongs to the acyl-CoA dehydrogenase family.</text>
</comment>
<dbReference type="InterPro" id="IPR006091">
    <property type="entry name" value="Acyl-CoA_Oxase/DH_mid-dom"/>
</dbReference>
<evidence type="ECO:0000256" key="3">
    <source>
        <dbReference type="ARBA" id="ARBA00022630"/>
    </source>
</evidence>
<feature type="domain" description="Acyl-CoA dehydrogenase/oxidase C-terminal" evidence="6">
    <location>
        <begin position="593"/>
        <end position="741"/>
    </location>
</feature>
<dbReference type="Proteomes" id="UP000467252">
    <property type="component" value="Chromosome"/>
</dbReference>
<dbReference type="EMBL" id="AP022599">
    <property type="protein sequence ID" value="BBY83405.1"/>
    <property type="molecule type" value="Genomic_DNA"/>
</dbReference>
<evidence type="ECO:0000259" key="8">
    <source>
        <dbReference type="Pfam" id="PF02771"/>
    </source>
</evidence>
<dbReference type="Pfam" id="PF02771">
    <property type="entry name" value="Acyl-CoA_dh_N"/>
    <property type="match status" value="2"/>
</dbReference>
<keyword evidence="5" id="KW-0560">Oxidoreductase</keyword>
<evidence type="ECO:0000256" key="4">
    <source>
        <dbReference type="ARBA" id="ARBA00022827"/>
    </source>
</evidence>
<evidence type="ECO:0000256" key="1">
    <source>
        <dbReference type="ARBA" id="ARBA00001974"/>
    </source>
</evidence>
<dbReference type="Gene3D" id="2.40.110.10">
    <property type="entry name" value="Butyryl-CoA Dehydrogenase, subunit A, domain 2"/>
    <property type="match status" value="2"/>
</dbReference>
<evidence type="ECO:0000313" key="9">
    <source>
        <dbReference type="EMBL" id="BBY83405.1"/>
    </source>
</evidence>
<feature type="domain" description="Acyl-CoA dehydrogenase/oxidase C-terminal" evidence="6">
    <location>
        <begin position="222"/>
        <end position="338"/>
    </location>
</feature>
<dbReference type="InterPro" id="IPR009100">
    <property type="entry name" value="AcylCoA_DH/oxidase_NM_dom_sf"/>
</dbReference>